<dbReference type="RefSeq" id="XP_012202566.1">
    <property type="nucleotide sequence ID" value="XM_012347176.1"/>
</dbReference>
<evidence type="ECO:0000313" key="2">
    <source>
        <dbReference type="Proteomes" id="UP000030745"/>
    </source>
</evidence>
<protein>
    <submittedName>
        <fullName evidence="1">Uncharacterized protein</fullName>
    </submittedName>
</protein>
<dbReference type="Proteomes" id="UP000030745">
    <property type="component" value="Unassembled WGS sequence"/>
</dbReference>
<accession>A0A067C865</accession>
<evidence type="ECO:0000313" key="1">
    <source>
        <dbReference type="EMBL" id="KDO26668.1"/>
    </source>
</evidence>
<dbReference type="AlphaFoldDB" id="A0A067C865"/>
<dbReference type="VEuPathDB" id="FungiDB:SPRG_20472"/>
<name>A0A067C865_SAPPC</name>
<proteinExistence type="predicted"/>
<dbReference type="KEGG" id="spar:SPRG_20472"/>
<sequence length="169" mass="19090">MLIAAQCLIYRIVATATAMQHRVWLDEPARESARRLGTVDGSLLHTPRRIVESMQDRRQKPEVRMSFTPCAERLRMKQALGRAACGLAHGRAHVRKRLEEHRENYTHNHLQEKAEALAEALHDGQGALAGVRVGTLLASSRRRMTRCCLRAAIPRPLTTTETRNAVPMR</sequence>
<organism evidence="1 2">
    <name type="scientific">Saprolegnia parasitica (strain CBS 223.65)</name>
    <dbReference type="NCBI Taxonomy" id="695850"/>
    <lineage>
        <taxon>Eukaryota</taxon>
        <taxon>Sar</taxon>
        <taxon>Stramenopiles</taxon>
        <taxon>Oomycota</taxon>
        <taxon>Saprolegniomycetes</taxon>
        <taxon>Saprolegniales</taxon>
        <taxon>Saprolegniaceae</taxon>
        <taxon>Saprolegnia</taxon>
    </lineage>
</organism>
<keyword evidence="2" id="KW-1185">Reference proteome</keyword>
<dbReference type="GeneID" id="24141591"/>
<reference evidence="1 2" key="1">
    <citation type="journal article" date="2013" name="PLoS Genet.">
        <title>Distinctive expansion of potential virulence genes in the genome of the oomycete fish pathogen Saprolegnia parasitica.</title>
        <authorList>
            <person name="Jiang R.H."/>
            <person name="de Bruijn I."/>
            <person name="Haas B.J."/>
            <person name="Belmonte R."/>
            <person name="Lobach L."/>
            <person name="Christie J."/>
            <person name="van den Ackerveken G."/>
            <person name="Bottin A."/>
            <person name="Bulone V."/>
            <person name="Diaz-Moreno S.M."/>
            <person name="Dumas B."/>
            <person name="Fan L."/>
            <person name="Gaulin E."/>
            <person name="Govers F."/>
            <person name="Grenville-Briggs L.J."/>
            <person name="Horner N.R."/>
            <person name="Levin J.Z."/>
            <person name="Mammella M."/>
            <person name="Meijer H.J."/>
            <person name="Morris P."/>
            <person name="Nusbaum C."/>
            <person name="Oome S."/>
            <person name="Phillips A.J."/>
            <person name="van Rooyen D."/>
            <person name="Rzeszutek E."/>
            <person name="Saraiva M."/>
            <person name="Secombes C.J."/>
            <person name="Seidl M.F."/>
            <person name="Snel B."/>
            <person name="Stassen J.H."/>
            <person name="Sykes S."/>
            <person name="Tripathy S."/>
            <person name="van den Berg H."/>
            <person name="Vega-Arreguin J.C."/>
            <person name="Wawra S."/>
            <person name="Young S.K."/>
            <person name="Zeng Q."/>
            <person name="Dieguez-Uribeondo J."/>
            <person name="Russ C."/>
            <person name="Tyler B.M."/>
            <person name="van West P."/>
        </authorList>
    </citation>
    <scope>NUCLEOTIDE SEQUENCE [LARGE SCALE GENOMIC DNA]</scope>
    <source>
        <strain evidence="1 2">CBS 223.65</strain>
    </source>
</reference>
<gene>
    <name evidence="1" type="ORF">SPRG_20472</name>
</gene>
<dbReference type="EMBL" id="KK583222">
    <property type="protein sequence ID" value="KDO26668.1"/>
    <property type="molecule type" value="Genomic_DNA"/>
</dbReference>